<gene>
    <name evidence="2" type="ORF">DWG20_10785</name>
</gene>
<dbReference type="Pfam" id="PF05643">
    <property type="entry name" value="GNA1162-like"/>
    <property type="match status" value="1"/>
</dbReference>
<evidence type="ECO:0008006" key="4">
    <source>
        <dbReference type="Google" id="ProtNLM"/>
    </source>
</evidence>
<accession>A0A345Y7I4</accession>
<evidence type="ECO:0000256" key="1">
    <source>
        <dbReference type="SAM" id="SignalP"/>
    </source>
</evidence>
<reference evidence="2 3" key="1">
    <citation type="submission" date="2018-07" db="EMBL/GenBank/DDBJ databases">
        <title>Crenobacter cavernae sp. nov., isolated from a karst cave.</title>
        <authorList>
            <person name="Zhu H."/>
        </authorList>
    </citation>
    <scope>NUCLEOTIDE SEQUENCE [LARGE SCALE GENOMIC DNA]</scope>
    <source>
        <strain evidence="2 3">K1W11S-77</strain>
    </source>
</reference>
<feature type="signal peptide" evidence="1">
    <location>
        <begin position="1"/>
        <end position="25"/>
    </location>
</feature>
<dbReference type="Gene3D" id="3.40.50.10610">
    <property type="entry name" value="ABC-type transport auxiliary lipoprotein component"/>
    <property type="match status" value="1"/>
</dbReference>
<dbReference type="KEGG" id="ccah:DWG20_10785"/>
<dbReference type="RefSeq" id="WP_115433816.1">
    <property type="nucleotide sequence ID" value="NZ_CP031337.1"/>
</dbReference>
<evidence type="ECO:0000313" key="3">
    <source>
        <dbReference type="Proteomes" id="UP000254537"/>
    </source>
</evidence>
<dbReference type="EMBL" id="CP031337">
    <property type="protein sequence ID" value="AXK39886.1"/>
    <property type="molecule type" value="Genomic_DNA"/>
</dbReference>
<name>A0A345Y7I4_9NEIS</name>
<dbReference type="InterPro" id="IPR008517">
    <property type="entry name" value="GNA1162-like"/>
</dbReference>
<feature type="chain" id="PRO_5017029816" description="DUF799 domain-containing protein" evidence="1">
    <location>
        <begin position="26"/>
        <end position="220"/>
    </location>
</feature>
<dbReference type="Proteomes" id="UP000254537">
    <property type="component" value="Chromosome"/>
</dbReference>
<dbReference type="PROSITE" id="PS51257">
    <property type="entry name" value="PROKAR_LIPOPROTEIN"/>
    <property type="match status" value="1"/>
</dbReference>
<proteinExistence type="predicted"/>
<dbReference type="AlphaFoldDB" id="A0A345Y7I4"/>
<sequence length="220" mass="23200">MRFSTLKGAAVAALVAALASGCATPQPYDYTAFKQSRPKSVLILPPQNSSPEVKATYSMLSQMTHPLAESGYYVLPVTLVDETFKQNGLNNPGEIHTVAPAKLRDIFGADAALYVDVKEYGSTYTILSSEVTVAADAKLVDLQSGSLLWQGSAVASSAENQNNSGGGLVGMLVVAVIKQITNSLTEQSHSYAGITSQRLLTAGRPNGMLYGPSSPHYGKD</sequence>
<dbReference type="OrthoDB" id="1014694at2"/>
<keyword evidence="1" id="KW-0732">Signal</keyword>
<evidence type="ECO:0000313" key="2">
    <source>
        <dbReference type="EMBL" id="AXK39886.1"/>
    </source>
</evidence>
<protein>
    <recommendedName>
        <fullName evidence="4">DUF799 domain-containing protein</fullName>
    </recommendedName>
</protein>
<organism evidence="2 3">
    <name type="scientific">Crenobacter cavernae</name>
    <dbReference type="NCBI Taxonomy" id="2290923"/>
    <lineage>
        <taxon>Bacteria</taxon>
        <taxon>Pseudomonadati</taxon>
        <taxon>Pseudomonadota</taxon>
        <taxon>Betaproteobacteria</taxon>
        <taxon>Neisseriales</taxon>
        <taxon>Neisseriaceae</taxon>
        <taxon>Crenobacter</taxon>
    </lineage>
</organism>